<feature type="compositionally biased region" description="Low complexity" evidence="5">
    <location>
        <begin position="222"/>
        <end position="243"/>
    </location>
</feature>
<organism evidence="7">
    <name type="scientific">Sesamum radiatum</name>
    <name type="common">Black benniseed</name>
    <dbReference type="NCBI Taxonomy" id="300843"/>
    <lineage>
        <taxon>Eukaryota</taxon>
        <taxon>Viridiplantae</taxon>
        <taxon>Streptophyta</taxon>
        <taxon>Embryophyta</taxon>
        <taxon>Tracheophyta</taxon>
        <taxon>Spermatophyta</taxon>
        <taxon>Magnoliopsida</taxon>
        <taxon>eudicotyledons</taxon>
        <taxon>Gunneridae</taxon>
        <taxon>Pentapetalae</taxon>
        <taxon>asterids</taxon>
        <taxon>lamiids</taxon>
        <taxon>Lamiales</taxon>
        <taxon>Pedaliaceae</taxon>
        <taxon>Sesamum</taxon>
    </lineage>
</organism>
<dbReference type="GO" id="GO:0005634">
    <property type="term" value="C:nucleus"/>
    <property type="evidence" value="ECO:0007669"/>
    <property type="project" value="UniProtKB-SubCell"/>
</dbReference>
<feature type="compositionally biased region" description="Pro residues" evidence="5">
    <location>
        <begin position="256"/>
        <end position="270"/>
    </location>
</feature>
<dbReference type="SUPFAM" id="SSF47459">
    <property type="entry name" value="HLH, helix-loop-helix DNA-binding domain"/>
    <property type="match status" value="1"/>
</dbReference>
<dbReference type="Gene3D" id="4.10.280.10">
    <property type="entry name" value="Helix-loop-helix DNA-binding domain"/>
    <property type="match status" value="1"/>
</dbReference>
<feature type="compositionally biased region" description="Polar residues" evidence="5">
    <location>
        <begin position="488"/>
        <end position="510"/>
    </location>
</feature>
<dbReference type="SMART" id="SM00353">
    <property type="entry name" value="HLH"/>
    <property type="match status" value="1"/>
</dbReference>
<feature type="compositionally biased region" description="Polar residues" evidence="5">
    <location>
        <begin position="539"/>
        <end position="559"/>
    </location>
</feature>
<feature type="compositionally biased region" description="Polar residues" evidence="5">
    <location>
        <begin position="48"/>
        <end position="61"/>
    </location>
</feature>
<dbReference type="GO" id="GO:0046983">
    <property type="term" value="F:protein dimerization activity"/>
    <property type="evidence" value="ECO:0007669"/>
    <property type="project" value="InterPro"/>
</dbReference>
<dbReference type="CDD" id="cd11445">
    <property type="entry name" value="bHLH_AtPIF_like"/>
    <property type="match status" value="1"/>
</dbReference>
<evidence type="ECO:0000256" key="4">
    <source>
        <dbReference type="ARBA" id="ARBA00023242"/>
    </source>
</evidence>
<dbReference type="PANTHER" id="PTHR46807">
    <property type="entry name" value="TRANSCRIPTION FACTOR PIF3"/>
    <property type="match status" value="1"/>
</dbReference>
<comment type="subcellular location">
    <subcellularLocation>
        <location evidence="1">Nucleus</location>
    </subcellularLocation>
</comment>
<dbReference type="EMBL" id="JACGWJ010000002">
    <property type="protein sequence ID" value="KAL0437300.1"/>
    <property type="molecule type" value="Genomic_DNA"/>
</dbReference>
<dbReference type="InterPro" id="IPR044273">
    <property type="entry name" value="PIF3-like"/>
</dbReference>
<evidence type="ECO:0000313" key="7">
    <source>
        <dbReference type="EMBL" id="KAL0437300.1"/>
    </source>
</evidence>
<feature type="compositionally biased region" description="Pro residues" evidence="5">
    <location>
        <begin position="140"/>
        <end position="160"/>
    </location>
</feature>
<dbReference type="Pfam" id="PF00010">
    <property type="entry name" value="HLH"/>
    <property type="match status" value="1"/>
</dbReference>
<reference evidence="7" key="1">
    <citation type="submission" date="2020-06" db="EMBL/GenBank/DDBJ databases">
        <authorList>
            <person name="Li T."/>
            <person name="Hu X."/>
            <person name="Zhang T."/>
            <person name="Song X."/>
            <person name="Zhang H."/>
            <person name="Dai N."/>
            <person name="Sheng W."/>
            <person name="Hou X."/>
            <person name="Wei L."/>
        </authorList>
    </citation>
    <scope>NUCLEOTIDE SEQUENCE</scope>
    <source>
        <strain evidence="7">G02</strain>
        <tissue evidence="7">Leaf</tissue>
    </source>
</reference>
<comment type="caution">
    <text evidence="7">The sequence shown here is derived from an EMBL/GenBank/DDBJ whole genome shotgun (WGS) entry which is preliminary data.</text>
</comment>
<protein>
    <submittedName>
        <fullName evidence="7">Transcription factor PIF1</fullName>
    </submittedName>
</protein>
<evidence type="ECO:0000256" key="3">
    <source>
        <dbReference type="ARBA" id="ARBA00023163"/>
    </source>
</evidence>
<dbReference type="InterPro" id="IPR011598">
    <property type="entry name" value="bHLH_dom"/>
</dbReference>
<reference evidence="7" key="2">
    <citation type="journal article" date="2024" name="Plant">
        <title>Genomic evolution and insights into agronomic trait innovations of Sesamum species.</title>
        <authorList>
            <person name="Miao H."/>
            <person name="Wang L."/>
            <person name="Qu L."/>
            <person name="Liu H."/>
            <person name="Sun Y."/>
            <person name="Le M."/>
            <person name="Wang Q."/>
            <person name="Wei S."/>
            <person name="Zheng Y."/>
            <person name="Lin W."/>
            <person name="Duan Y."/>
            <person name="Cao H."/>
            <person name="Xiong S."/>
            <person name="Wang X."/>
            <person name="Wei L."/>
            <person name="Li C."/>
            <person name="Ma Q."/>
            <person name="Ju M."/>
            <person name="Zhao R."/>
            <person name="Li G."/>
            <person name="Mu C."/>
            <person name="Tian Q."/>
            <person name="Mei H."/>
            <person name="Zhang T."/>
            <person name="Gao T."/>
            <person name="Zhang H."/>
        </authorList>
    </citation>
    <scope>NUCLEOTIDE SEQUENCE</scope>
    <source>
        <strain evidence="7">G02</strain>
    </source>
</reference>
<feature type="compositionally biased region" description="Low complexity" evidence="5">
    <location>
        <begin position="122"/>
        <end position="139"/>
    </location>
</feature>
<evidence type="ECO:0000256" key="1">
    <source>
        <dbReference type="ARBA" id="ARBA00004123"/>
    </source>
</evidence>
<sequence>MNHCVPEFHEMEDDCSPPMPSGFSRSIKPATGEEEIMELLWQNGQVVMQSQNQRPSKKSTFGSGSGSGEVVIPAEREIRSSGEEQQHLFMQEDEMASWLQYPLDDSSFDRDFYADLLYSAPPQATPITTTTPSRPVSEIRPPPVPPRPPIPPQVIKPDNPPRLQNFVHFSRLPNRPRAEPTPRPSVTTARESTVVESNETPRYAPQSRVSHMVADSRPQVNSESRTATAGGTSARTGELAAGTSSGGSGASFTASEPPPPPPPQRPPPPQKTGNAKPEKLTTMNVRVSCGVPRGGGRTTSFFPQDIEVEAGKLKNKDVVQHQQRDLVLQKSTTCRKGYVHVQVYTMFHAEVTCLVTCMLLRMQRRRDRINEKMRALQELIPRCNKSDKASMLDEAIEYLKSLQLQVQMMSMGCGMMPMMYPGMQQYMPAMGMGMGMGMGMDMGMNRPYPSMLPGSAMPNPAAAAHIGPRFPMPPFHMQPVPVPDPSRIQASNQTDPMLNSVTPHNSNQPRMPNFIDPYQQFLGLHQAQNQAVVQPGASKPSTSKDIGNPDNQQPGKTLL</sequence>
<keyword evidence="2" id="KW-0805">Transcription regulation</keyword>
<dbReference type="GO" id="GO:0010017">
    <property type="term" value="P:red or far-red light signaling pathway"/>
    <property type="evidence" value="ECO:0007669"/>
    <property type="project" value="UniProtKB-ARBA"/>
</dbReference>
<feature type="compositionally biased region" description="Polar residues" evidence="5">
    <location>
        <begin position="184"/>
        <end position="200"/>
    </location>
</feature>
<keyword evidence="4" id="KW-0539">Nucleus</keyword>
<feature type="region of interest" description="Disordered" evidence="5">
    <location>
        <begin position="1"/>
        <end position="27"/>
    </location>
</feature>
<keyword evidence="3" id="KW-0804">Transcription</keyword>
<dbReference type="PROSITE" id="PS50888">
    <property type="entry name" value="BHLH"/>
    <property type="match status" value="1"/>
</dbReference>
<proteinExistence type="predicted"/>
<feature type="region of interest" description="Disordered" evidence="5">
    <location>
        <begin position="48"/>
        <end position="68"/>
    </location>
</feature>
<dbReference type="AlphaFoldDB" id="A0AAW2W7R0"/>
<dbReference type="GO" id="GO:0003700">
    <property type="term" value="F:DNA-binding transcription factor activity"/>
    <property type="evidence" value="ECO:0007669"/>
    <property type="project" value="InterPro"/>
</dbReference>
<feature type="region of interest" description="Disordered" evidence="5">
    <location>
        <begin position="487"/>
        <end position="559"/>
    </location>
</feature>
<dbReference type="PANTHER" id="PTHR46807:SF8">
    <property type="entry name" value="TRANSCRIPTION FACTOR PIF1-LIKE ISOFORM X2"/>
    <property type="match status" value="1"/>
</dbReference>
<dbReference type="InterPro" id="IPR036638">
    <property type="entry name" value="HLH_DNA-bd_sf"/>
</dbReference>
<dbReference type="InterPro" id="IPR047265">
    <property type="entry name" value="PIF1-like_bHLH"/>
</dbReference>
<evidence type="ECO:0000259" key="6">
    <source>
        <dbReference type="PROSITE" id="PS50888"/>
    </source>
</evidence>
<evidence type="ECO:0000256" key="5">
    <source>
        <dbReference type="SAM" id="MobiDB-lite"/>
    </source>
</evidence>
<name>A0AAW2W7R0_SESRA</name>
<feature type="domain" description="BHLH" evidence="6">
    <location>
        <begin position="353"/>
        <end position="402"/>
    </location>
</feature>
<feature type="region of interest" description="Disordered" evidence="5">
    <location>
        <begin position="122"/>
        <end position="282"/>
    </location>
</feature>
<gene>
    <name evidence="7" type="ORF">Sradi_0437900</name>
</gene>
<evidence type="ECO:0000256" key="2">
    <source>
        <dbReference type="ARBA" id="ARBA00023015"/>
    </source>
</evidence>
<accession>A0AAW2W7R0</accession>